<dbReference type="GO" id="GO:0005794">
    <property type="term" value="C:Golgi apparatus"/>
    <property type="evidence" value="ECO:0007669"/>
    <property type="project" value="TreeGrafter"/>
</dbReference>
<sequence>MVKKINSAGEVVEQSSPLDWFWNMIAFIIIFFKSLFSPNSNSRGDRYDTADRRDRFRGDNNRGNGDGGGGGGGGGLGGPQRRIGGLNRGSGVAPPPTGGGCSGGGCGR</sequence>
<evidence type="ECO:0000256" key="4">
    <source>
        <dbReference type="ARBA" id="ARBA00022989"/>
    </source>
</evidence>
<dbReference type="Pfam" id="PF10961">
    <property type="entry name" value="SelK_SelG"/>
    <property type="match status" value="1"/>
</dbReference>
<evidence type="ECO:0000256" key="7">
    <source>
        <dbReference type="SAM" id="Phobius"/>
    </source>
</evidence>
<keyword evidence="5 7" id="KW-0472">Membrane</keyword>
<feature type="region of interest" description="Disordered" evidence="6">
    <location>
        <begin position="37"/>
        <end position="108"/>
    </location>
</feature>
<dbReference type="GO" id="GO:0006816">
    <property type="term" value="P:calcium ion transport"/>
    <property type="evidence" value="ECO:0007669"/>
    <property type="project" value="TreeGrafter"/>
</dbReference>
<proteinExistence type="predicted"/>
<keyword evidence="4 7" id="KW-1133">Transmembrane helix</keyword>
<dbReference type="PANTHER" id="PTHR16875">
    <property type="entry name" value="SELENOPROTEIN K"/>
    <property type="match status" value="1"/>
</dbReference>
<feature type="compositionally biased region" description="Gly residues" evidence="6">
    <location>
        <begin position="98"/>
        <end position="108"/>
    </location>
</feature>
<comment type="subcellular location">
    <subcellularLocation>
        <location evidence="1">Membrane</location>
        <topology evidence="1">Single-pass membrane protein</topology>
    </subcellularLocation>
</comment>
<evidence type="ECO:0000313" key="9">
    <source>
        <dbReference type="WBParaSite" id="PSAMB.scaffold166size70358.g2996.t1"/>
    </source>
</evidence>
<evidence type="ECO:0000256" key="6">
    <source>
        <dbReference type="SAM" id="MobiDB-lite"/>
    </source>
</evidence>
<evidence type="ECO:0000256" key="3">
    <source>
        <dbReference type="ARBA" id="ARBA00022933"/>
    </source>
</evidence>
<keyword evidence="8" id="KW-1185">Reference proteome</keyword>
<evidence type="ECO:0000256" key="2">
    <source>
        <dbReference type="ARBA" id="ARBA00022692"/>
    </source>
</evidence>
<name>A0A914V8S1_9BILA</name>
<dbReference type="GO" id="GO:0005789">
    <property type="term" value="C:endoplasmic reticulum membrane"/>
    <property type="evidence" value="ECO:0007669"/>
    <property type="project" value="TreeGrafter"/>
</dbReference>
<keyword evidence="2 7" id="KW-0812">Transmembrane</keyword>
<evidence type="ECO:0000256" key="5">
    <source>
        <dbReference type="ARBA" id="ARBA00023136"/>
    </source>
</evidence>
<dbReference type="InterPro" id="IPR024491">
    <property type="entry name" value="Se_SelK/SelG"/>
</dbReference>
<evidence type="ECO:0000256" key="1">
    <source>
        <dbReference type="ARBA" id="ARBA00004167"/>
    </source>
</evidence>
<dbReference type="WBParaSite" id="PSAMB.scaffold166size70358.g2996.t1">
    <property type="protein sequence ID" value="PSAMB.scaffold166size70358.g2996.t1"/>
    <property type="gene ID" value="PSAMB.scaffold166size70358.g2996"/>
</dbReference>
<dbReference type="PANTHER" id="PTHR16875:SF0">
    <property type="entry name" value="SELENOPROTEIN K"/>
    <property type="match status" value="1"/>
</dbReference>
<protein>
    <submittedName>
        <fullName evidence="9">Glycine-rich protein</fullName>
    </submittedName>
</protein>
<dbReference type="GO" id="GO:0032469">
    <property type="term" value="P:endoplasmic reticulum calcium ion homeostasis"/>
    <property type="evidence" value="ECO:0007669"/>
    <property type="project" value="TreeGrafter"/>
</dbReference>
<feature type="transmembrane region" description="Helical" evidence="7">
    <location>
        <begin position="20"/>
        <end position="36"/>
    </location>
</feature>
<keyword evidence="3" id="KW-0712">Selenocysteine</keyword>
<dbReference type="Proteomes" id="UP000887566">
    <property type="component" value="Unplaced"/>
</dbReference>
<accession>A0A914V8S1</accession>
<reference evidence="9" key="1">
    <citation type="submission" date="2022-11" db="UniProtKB">
        <authorList>
            <consortium name="WormBaseParasite"/>
        </authorList>
    </citation>
    <scope>IDENTIFICATION</scope>
</reference>
<dbReference type="AlphaFoldDB" id="A0A914V8S1"/>
<evidence type="ECO:0000313" key="8">
    <source>
        <dbReference type="Proteomes" id="UP000887566"/>
    </source>
</evidence>
<feature type="compositionally biased region" description="Gly residues" evidence="6">
    <location>
        <begin position="64"/>
        <end position="78"/>
    </location>
</feature>
<organism evidence="8 9">
    <name type="scientific">Plectus sambesii</name>
    <dbReference type="NCBI Taxonomy" id="2011161"/>
    <lineage>
        <taxon>Eukaryota</taxon>
        <taxon>Metazoa</taxon>
        <taxon>Ecdysozoa</taxon>
        <taxon>Nematoda</taxon>
        <taxon>Chromadorea</taxon>
        <taxon>Plectida</taxon>
        <taxon>Plectina</taxon>
        <taxon>Plectoidea</taxon>
        <taxon>Plectidae</taxon>
        <taxon>Plectus</taxon>
    </lineage>
</organism>
<feature type="compositionally biased region" description="Basic and acidic residues" evidence="6">
    <location>
        <begin position="43"/>
        <end position="60"/>
    </location>
</feature>